<dbReference type="PANTHER" id="PTHR33294">
    <property type="entry name" value="AWPM-19-LIKE FAMILY PROTEIN"/>
    <property type="match status" value="1"/>
</dbReference>
<evidence type="ECO:0000313" key="4">
    <source>
        <dbReference type="Proteomes" id="UP000012960"/>
    </source>
</evidence>
<dbReference type="EMBL" id="HG996472">
    <property type="protein sequence ID" value="CAG1830700.1"/>
    <property type="molecule type" value="Genomic_DNA"/>
</dbReference>
<dbReference type="Proteomes" id="UP000012960">
    <property type="component" value="Unplaced"/>
</dbReference>
<dbReference type="KEGG" id="mus:103993725"/>
<reference evidence="3" key="2">
    <citation type="submission" date="2021-05" db="UniProtKB">
        <authorList>
            <consortium name="EnsemblPlants"/>
        </authorList>
    </citation>
    <scope>IDENTIFICATION</scope>
    <source>
        <strain evidence="3">subsp. malaccensis</strain>
    </source>
</reference>
<dbReference type="Pfam" id="PF05512">
    <property type="entry name" value="AWPM-19"/>
    <property type="match status" value="1"/>
</dbReference>
<keyword evidence="4" id="KW-1185">Reference proteome</keyword>
<dbReference type="InterPro" id="IPR008390">
    <property type="entry name" value="AWPM-19"/>
</dbReference>
<keyword evidence="1" id="KW-1133">Transmembrane helix</keyword>
<dbReference type="OMA" id="KEIDIGW"/>
<keyword evidence="1" id="KW-0472">Membrane</keyword>
<reference evidence="2" key="1">
    <citation type="submission" date="2021-03" db="EMBL/GenBank/DDBJ databases">
        <authorList>
            <consortium name="Genoscope - CEA"/>
            <person name="William W."/>
        </authorList>
    </citation>
    <scope>NUCLEOTIDE SEQUENCE</scope>
    <source>
        <strain evidence="2">Doubled-haploid Pahang</strain>
    </source>
</reference>
<gene>
    <name evidence="2" type="ORF">GSMUA_339540.1</name>
</gene>
<feature type="transmembrane region" description="Helical" evidence="1">
    <location>
        <begin position="55"/>
        <end position="77"/>
    </location>
</feature>
<evidence type="ECO:0000313" key="3">
    <source>
        <dbReference type="EnsemblPlants" id="Ma08_p05900.1"/>
    </source>
</evidence>
<evidence type="ECO:0000313" key="2">
    <source>
        <dbReference type="EMBL" id="CAG1830700.1"/>
    </source>
</evidence>
<evidence type="ECO:0000256" key="1">
    <source>
        <dbReference type="SAM" id="Phobius"/>
    </source>
</evidence>
<dbReference type="Gramene" id="Ma08_t05900.1">
    <property type="protein sequence ID" value="Ma08_p05900.1"/>
    <property type="gene ID" value="Ma08_g05900"/>
</dbReference>
<sequence>MASQSPKSLALFLLFINLLMYAIVAAVAGWALNYGIEETPRAASGLSVPARLFPIYYPIGNLATGFFIIFSLISGVVGVATSLTGLQDVADGSASNLLSAAAASVITWGLTLLAMGLACKEITIGWRSSSLRTLETLTIILSGTQLLCSGAIHAGVLATISLYGTGRV</sequence>
<name>A0A804K3D1_MUSAM</name>
<dbReference type="PANTHER" id="PTHR33294:SF3">
    <property type="entry name" value="AWPM-19-LIKE FAMILY PROTEIN"/>
    <property type="match status" value="1"/>
</dbReference>
<proteinExistence type="predicted"/>
<feature type="transmembrane region" description="Helical" evidence="1">
    <location>
        <begin position="139"/>
        <end position="163"/>
    </location>
</feature>
<keyword evidence="1" id="KW-0812">Transmembrane</keyword>
<dbReference type="EnsemblPlants" id="Ma08_t05900.1">
    <property type="protein sequence ID" value="Ma08_p05900.1"/>
    <property type="gene ID" value="Ma08_g05900"/>
</dbReference>
<organism evidence="3 4">
    <name type="scientific">Musa acuminata subsp. malaccensis</name>
    <name type="common">Wild banana</name>
    <name type="synonym">Musa malaccensis</name>
    <dbReference type="NCBI Taxonomy" id="214687"/>
    <lineage>
        <taxon>Eukaryota</taxon>
        <taxon>Viridiplantae</taxon>
        <taxon>Streptophyta</taxon>
        <taxon>Embryophyta</taxon>
        <taxon>Tracheophyta</taxon>
        <taxon>Spermatophyta</taxon>
        <taxon>Magnoliopsida</taxon>
        <taxon>Liliopsida</taxon>
        <taxon>Zingiberales</taxon>
        <taxon>Musaceae</taxon>
        <taxon>Musa</taxon>
    </lineage>
</organism>
<accession>A0A804K3D1</accession>
<feature type="transmembrane region" description="Helical" evidence="1">
    <location>
        <begin position="12"/>
        <end position="34"/>
    </location>
</feature>
<dbReference type="AlphaFoldDB" id="A0A804K3D1"/>
<dbReference type="OrthoDB" id="779714at2759"/>
<protein>
    <submittedName>
        <fullName evidence="2">(wild Malaysian banana) hypothetical protein</fullName>
    </submittedName>
</protein>
<feature type="transmembrane region" description="Helical" evidence="1">
    <location>
        <begin position="97"/>
        <end position="118"/>
    </location>
</feature>